<reference evidence="2 3" key="1">
    <citation type="journal article" date="2016" name="Nat. Commun.">
        <title>Thousands of microbial genomes shed light on interconnected biogeochemical processes in an aquifer system.</title>
        <authorList>
            <person name="Anantharaman K."/>
            <person name="Brown C.T."/>
            <person name="Hug L.A."/>
            <person name="Sharon I."/>
            <person name="Castelle C.J."/>
            <person name="Probst A.J."/>
            <person name="Thomas B.C."/>
            <person name="Singh A."/>
            <person name="Wilkins M.J."/>
            <person name="Karaoz U."/>
            <person name="Brodie E.L."/>
            <person name="Williams K.H."/>
            <person name="Hubbard S.S."/>
            <person name="Banfield J.F."/>
        </authorList>
    </citation>
    <scope>NUCLEOTIDE SEQUENCE [LARGE SCALE GENOMIC DNA]</scope>
</reference>
<dbReference type="Proteomes" id="UP000179129">
    <property type="component" value="Unassembled WGS sequence"/>
</dbReference>
<evidence type="ECO:0008006" key="4">
    <source>
        <dbReference type="Google" id="ProtNLM"/>
    </source>
</evidence>
<evidence type="ECO:0000313" key="2">
    <source>
        <dbReference type="EMBL" id="OGG00604.1"/>
    </source>
</evidence>
<evidence type="ECO:0000313" key="3">
    <source>
        <dbReference type="Proteomes" id="UP000179129"/>
    </source>
</evidence>
<feature type="region of interest" description="Disordered" evidence="1">
    <location>
        <begin position="1"/>
        <end position="50"/>
    </location>
</feature>
<dbReference type="InterPro" id="IPR005186">
    <property type="entry name" value="FlaG"/>
</dbReference>
<name>A0A1F5YKJ7_9BACT</name>
<comment type="caution">
    <text evidence="2">The sequence shown here is derived from an EMBL/GenBank/DDBJ whole genome shotgun (WGS) entry which is preliminary data.</text>
</comment>
<dbReference type="SUPFAM" id="SSF160214">
    <property type="entry name" value="FlaG-like"/>
    <property type="match status" value="1"/>
</dbReference>
<proteinExistence type="predicted"/>
<dbReference type="InterPro" id="IPR035924">
    <property type="entry name" value="FlaG-like_sf"/>
</dbReference>
<dbReference type="AlphaFoldDB" id="A0A1F5YKJ7"/>
<organism evidence="2 3">
    <name type="scientific">Candidatus Glassbacteria bacterium RIFCSPLOWO2_12_FULL_58_11</name>
    <dbReference type="NCBI Taxonomy" id="1817867"/>
    <lineage>
        <taxon>Bacteria</taxon>
        <taxon>Candidatus Glassiibacteriota</taxon>
    </lineage>
</organism>
<gene>
    <name evidence="2" type="ORF">A3F83_04725</name>
</gene>
<accession>A0A1F5YKJ7</accession>
<evidence type="ECO:0000256" key="1">
    <source>
        <dbReference type="SAM" id="MobiDB-lite"/>
    </source>
</evidence>
<dbReference type="EMBL" id="MFIX01000250">
    <property type="protein sequence ID" value="OGG00604.1"/>
    <property type="molecule type" value="Genomic_DNA"/>
</dbReference>
<protein>
    <recommendedName>
        <fullName evidence="4">Flagellar protein FlaG</fullName>
    </recommendedName>
</protein>
<sequence>MADQVGDLEGVAQQGAVITQPRRSTVSTTNVSESNPLEAADQASAGEKAPVRKAAQSGQILIPAMPGGQSRQLVETLNQILGLFEVEARYFIDPKTSRQVVQLKDKTTDSLIRQVPSEDFLSRVSKTRNFIGLIFDKKV</sequence>
<dbReference type="Pfam" id="PF03646">
    <property type="entry name" value="FlaG"/>
    <property type="match status" value="1"/>
</dbReference>
<dbReference type="Gene3D" id="3.30.160.170">
    <property type="entry name" value="FlaG-like"/>
    <property type="match status" value="1"/>
</dbReference>
<feature type="compositionally biased region" description="Low complexity" evidence="1">
    <location>
        <begin position="24"/>
        <end position="35"/>
    </location>
</feature>
<dbReference type="STRING" id="1817867.A3F83_04725"/>